<proteinExistence type="predicted"/>
<sequence length="97" mass="11672">MRKQKVRRSAKEYLAQHNDQSCYLSFLDGPLDQFMLIQLELKYRRIVELTFYGDYTKQEIANQLCLPLGTVKTRYRMALQLLRQQIKQNIHHYHVIA</sequence>
<dbReference type="Pfam" id="PF04545">
    <property type="entry name" value="Sigma70_r4"/>
    <property type="match status" value="1"/>
</dbReference>
<name>A0A7G5H6H6_9BACT</name>
<reference evidence="2 3" key="1">
    <citation type="submission" date="2020-07" db="EMBL/GenBank/DDBJ databases">
        <title>Spirosoma foliorum sp. nov., isolated from the leaves on the Nejang mountain Korea, Republic of.</title>
        <authorList>
            <person name="Ho H."/>
            <person name="Lee Y.-J."/>
            <person name="Nurcahyanto D.-A."/>
            <person name="Kim S.-G."/>
        </authorList>
    </citation>
    <scope>NUCLEOTIDE SEQUENCE [LARGE SCALE GENOMIC DNA]</scope>
    <source>
        <strain evidence="2 3">PL0136</strain>
    </source>
</reference>
<dbReference type="Gene3D" id="1.10.10.10">
    <property type="entry name" value="Winged helix-like DNA-binding domain superfamily/Winged helix DNA-binding domain"/>
    <property type="match status" value="1"/>
</dbReference>
<keyword evidence="3" id="KW-1185">Reference proteome</keyword>
<evidence type="ECO:0000313" key="2">
    <source>
        <dbReference type="EMBL" id="QMW06718.1"/>
    </source>
</evidence>
<accession>A0A7G5H6H6</accession>
<dbReference type="EMBL" id="CP059732">
    <property type="protein sequence ID" value="QMW06718.1"/>
    <property type="molecule type" value="Genomic_DNA"/>
</dbReference>
<dbReference type="GO" id="GO:0006352">
    <property type="term" value="P:DNA-templated transcription initiation"/>
    <property type="evidence" value="ECO:0007669"/>
    <property type="project" value="InterPro"/>
</dbReference>
<dbReference type="InterPro" id="IPR036388">
    <property type="entry name" value="WH-like_DNA-bd_sf"/>
</dbReference>
<dbReference type="InterPro" id="IPR013324">
    <property type="entry name" value="RNA_pol_sigma_r3/r4-like"/>
</dbReference>
<dbReference type="InterPro" id="IPR007630">
    <property type="entry name" value="RNA_pol_sigma70_r4"/>
</dbReference>
<gene>
    <name evidence="2" type="ORF">H3H32_18405</name>
</gene>
<dbReference type="GO" id="GO:0003700">
    <property type="term" value="F:DNA-binding transcription factor activity"/>
    <property type="evidence" value="ECO:0007669"/>
    <property type="project" value="InterPro"/>
</dbReference>
<protein>
    <recommendedName>
        <fullName evidence="1">RNA polymerase sigma-70 region 4 domain-containing protein</fullName>
    </recommendedName>
</protein>
<dbReference type="KEGG" id="sfol:H3H32_18405"/>
<evidence type="ECO:0000259" key="1">
    <source>
        <dbReference type="Pfam" id="PF04545"/>
    </source>
</evidence>
<evidence type="ECO:0000313" key="3">
    <source>
        <dbReference type="Proteomes" id="UP000515369"/>
    </source>
</evidence>
<feature type="domain" description="RNA polymerase sigma-70 region 4" evidence="1">
    <location>
        <begin position="42"/>
        <end position="84"/>
    </location>
</feature>
<dbReference type="Proteomes" id="UP000515369">
    <property type="component" value="Chromosome"/>
</dbReference>
<organism evidence="2 3">
    <name type="scientific">Spirosoma foliorum</name>
    <dbReference type="NCBI Taxonomy" id="2710596"/>
    <lineage>
        <taxon>Bacteria</taxon>
        <taxon>Pseudomonadati</taxon>
        <taxon>Bacteroidota</taxon>
        <taxon>Cytophagia</taxon>
        <taxon>Cytophagales</taxon>
        <taxon>Cytophagaceae</taxon>
        <taxon>Spirosoma</taxon>
    </lineage>
</organism>
<dbReference type="SUPFAM" id="SSF88659">
    <property type="entry name" value="Sigma3 and sigma4 domains of RNA polymerase sigma factors"/>
    <property type="match status" value="1"/>
</dbReference>
<dbReference type="AlphaFoldDB" id="A0A7G5H6H6"/>